<comment type="caution">
    <text evidence="2">The sequence shown here is derived from an EMBL/GenBank/DDBJ whole genome shotgun (WGS) entry which is preliminary data.</text>
</comment>
<gene>
    <name evidence="2" type="ORF">OLEA9_A087830</name>
</gene>
<dbReference type="Proteomes" id="UP000594638">
    <property type="component" value="Unassembled WGS sequence"/>
</dbReference>
<evidence type="ECO:0000256" key="1">
    <source>
        <dbReference type="SAM" id="MobiDB-lite"/>
    </source>
</evidence>
<reference evidence="2 3" key="1">
    <citation type="submission" date="2019-12" db="EMBL/GenBank/DDBJ databases">
        <authorList>
            <person name="Alioto T."/>
            <person name="Alioto T."/>
            <person name="Gomez Garrido J."/>
        </authorList>
    </citation>
    <scope>NUCLEOTIDE SEQUENCE [LARGE SCALE GENOMIC DNA]</scope>
</reference>
<dbReference type="EMBL" id="CACTIH010003626">
    <property type="protein sequence ID" value="CAA2979136.1"/>
    <property type="molecule type" value="Genomic_DNA"/>
</dbReference>
<dbReference type="OrthoDB" id="1832358at2759"/>
<proteinExistence type="predicted"/>
<protein>
    <submittedName>
        <fullName evidence="2">Uncharacterized protein</fullName>
    </submittedName>
</protein>
<evidence type="ECO:0000313" key="2">
    <source>
        <dbReference type="EMBL" id="CAA2979136.1"/>
    </source>
</evidence>
<accession>A0A8S0RIB0</accession>
<name>A0A8S0RIB0_OLEEU</name>
<keyword evidence="3" id="KW-1185">Reference proteome</keyword>
<dbReference type="Gramene" id="OE9A087830T1">
    <property type="protein sequence ID" value="OE9A087830C1"/>
    <property type="gene ID" value="OE9A087830"/>
</dbReference>
<feature type="region of interest" description="Disordered" evidence="1">
    <location>
        <begin position="105"/>
        <end position="126"/>
    </location>
</feature>
<sequence length="126" mass="14274">MMSVLGTKPGLQICGLGDGCLRDIRTSSSNVHNLEKELETERATRKAADATLVKMEQRMQHKMKVVEKQFNFTLQSWYHSIHQLCGKVPGFVVPPFTPLSIEINANEEDDAIEDEENNFDDDQSHI</sequence>
<evidence type="ECO:0000313" key="3">
    <source>
        <dbReference type="Proteomes" id="UP000594638"/>
    </source>
</evidence>
<organism evidence="2 3">
    <name type="scientific">Olea europaea subsp. europaea</name>
    <dbReference type="NCBI Taxonomy" id="158383"/>
    <lineage>
        <taxon>Eukaryota</taxon>
        <taxon>Viridiplantae</taxon>
        <taxon>Streptophyta</taxon>
        <taxon>Embryophyta</taxon>
        <taxon>Tracheophyta</taxon>
        <taxon>Spermatophyta</taxon>
        <taxon>Magnoliopsida</taxon>
        <taxon>eudicotyledons</taxon>
        <taxon>Gunneridae</taxon>
        <taxon>Pentapetalae</taxon>
        <taxon>asterids</taxon>
        <taxon>lamiids</taxon>
        <taxon>Lamiales</taxon>
        <taxon>Oleaceae</taxon>
        <taxon>Oleeae</taxon>
        <taxon>Olea</taxon>
    </lineage>
</organism>
<dbReference type="AlphaFoldDB" id="A0A8S0RIB0"/>